<evidence type="ECO:0000313" key="2">
    <source>
        <dbReference type="EMBL" id="KAF3010996.1"/>
    </source>
</evidence>
<gene>
    <name evidence="2" type="ORF">E8E13_010708</name>
</gene>
<evidence type="ECO:0000256" key="1">
    <source>
        <dbReference type="SAM" id="MobiDB-lite"/>
    </source>
</evidence>
<dbReference type="EMBL" id="SWKU01000001">
    <property type="protein sequence ID" value="KAF3010996.1"/>
    <property type="molecule type" value="Genomic_DNA"/>
</dbReference>
<protein>
    <submittedName>
        <fullName evidence="2">Uncharacterized protein</fullName>
    </submittedName>
</protein>
<sequence length="158" mass="17288">MGMKPEYTASPERPDSTDFNTILNRSNVDSDATPPIYYDSEPTAQPPRYPDERCASSNDPQTALKSRHKPTNQQSTGASASTIAAVLGSGYADLDAERRANRKKKTLRERWIDFKGRNFSSYNASEDRAGAGSAPEWNVQGGTLNGGLASPYRKQQGK</sequence>
<reference evidence="2" key="1">
    <citation type="submission" date="2019-04" db="EMBL/GenBank/DDBJ databases">
        <title>Sequencing of skin fungus with MAO and IRED activity.</title>
        <authorList>
            <person name="Marsaioli A.J."/>
            <person name="Bonatto J.M.C."/>
            <person name="Reis Junior O."/>
        </authorList>
    </citation>
    <scope>NUCLEOTIDE SEQUENCE</scope>
    <source>
        <strain evidence="2">30M1</strain>
    </source>
</reference>
<dbReference type="OrthoDB" id="3799998at2759"/>
<feature type="compositionally biased region" description="Polar residues" evidence="1">
    <location>
        <begin position="55"/>
        <end position="64"/>
    </location>
</feature>
<proteinExistence type="predicted"/>
<name>A0A9P4TPW2_CURKU</name>
<feature type="compositionally biased region" description="Polar residues" evidence="1">
    <location>
        <begin position="71"/>
        <end position="81"/>
    </location>
</feature>
<keyword evidence="3" id="KW-1185">Reference proteome</keyword>
<comment type="caution">
    <text evidence="2">The sequence shown here is derived from an EMBL/GenBank/DDBJ whole genome shotgun (WGS) entry which is preliminary data.</text>
</comment>
<accession>A0A9P4TPW2</accession>
<dbReference type="Proteomes" id="UP000801428">
    <property type="component" value="Unassembled WGS sequence"/>
</dbReference>
<feature type="compositionally biased region" description="Polar residues" evidence="1">
    <location>
        <begin position="17"/>
        <end position="30"/>
    </location>
</feature>
<feature type="region of interest" description="Disordered" evidence="1">
    <location>
        <begin position="1"/>
        <end position="81"/>
    </location>
</feature>
<organism evidence="2 3">
    <name type="scientific">Curvularia kusanoi</name>
    <name type="common">Cochliobolus kusanoi</name>
    <dbReference type="NCBI Taxonomy" id="90978"/>
    <lineage>
        <taxon>Eukaryota</taxon>
        <taxon>Fungi</taxon>
        <taxon>Dikarya</taxon>
        <taxon>Ascomycota</taxon>
        <taxon>Pezizomycotina</taxon>
        <taxon>Dothideomycetes</taxon>
        <taxon>Pleosporomycetidae</taxon>
        <taxon>Pleosporales</taxon>
        <taxon>Pleosporineae</taxon>
        <taxon>Pleosporaceae</taxon>
        <taxon>Curvularia</taxon>
    </lineage>
</organism>
<feature type="region of interest" description="Disordered" evidence="1">
    <location>
        <begin position="122"/>
        <end position="158"/>
    </location>
</feature>
<dbReference type="AlphaFoldDB" id="A0A9P4TPW2"/>
<evidence type="ECO:0000313" key="3">
    <source>
        <dbReference type="Proteomes" id="UP000801428"/>
    </source>
</evidence>